<dbReference type="GeneID" id="54304879"/>
<feature type="region of interest" description="Disordered" evidence="1">
    <location>
        <begin position="1"/>
        <end position="89"/>
    </location>
</feature>
<gene>
    <name evidence="2" type="ORF">K452DRAFT_9702</name>
</gene>
<dbReference type="AlphaFoldDB" id="A0A6A6BJH3"/>
<dbReference type="RefSeq" id="XP_033398433.1">
    <property type="nucleotide sequence ID" value="XM_033547372.1"/>
</dbReference>
<proteinExistence type="predicted"/>
<keyword evidence="3" id="KW-1185">Reference proteome</keyword>
<evidence type="ECO:0000313" key="2">
    <source>
        <dbReference type="EMBL" id="KAF2142721.1"/>
    </source>
</evidence>
<name>A0A6A6BJH3_9PEZI</name>
<sequence>MTSLLPPSSPRHYHLSTQPASQPHPPNEQSGERTRRHQAMRCHDKQASKQAAPQPHQQATQPASIKKGTEHPLEKDVIQERIKKKKSII</sequence>
<organism evidence="2 3">
    <name type="scientific">Aplosporella prunicola CBS 121167</name>
    <dbReference type="NCBI Taxonomy" id="1176127"/>
    <lineage>
        <taxon>Eukaryota</taxon>
        <taxon>Fungi</taxon>
        <taxon>Dikarya</taxon>
        <taxon>Ascomycota</taxon>
        <taxon>Pezizomycotina</taxon>
        <taxon>Dothideomycetes</taxon>
        <taxon>Dothideomycetes incertae sedis</taxon>
        <taxon>Botryosphaeriales</taxon>
        <taxon>Aplosporellaceae</taxon>
        <taxon>Aplosporella</taxon>
    </lineage>
</organism>
<reference evidence="2" key="1">
    <citation type="journal article" date="2020" name="Stud. Mycol.">
        <title>101 Dothideomycetes genomes: a test case for predicting lifestyles and emergence of pathogens.</title>
        <authorList>
            <person name="Haridas S."/>
            <person name="Albert R."/>
            <person name="Binder M."/>
            <person name="Bloem J."/>
            <person name="Labutti K."/>
            <person name="Salamov A."/>
            <person name="Andreopoulos B."/>
            <person name="Baker S."/>
            <person name="Barry K."/>
            <person name="Bills G."/>
            <person name="Bluhm B."/>
            <person name="Cannon C."/>
            <person name="Castanera R."/>
            <person name="Culley D."/>
            <person name="Daum C."/>
            <person name="Ezra D."/>
            <person name="Gonzalez J."/>
            <person name="Henrissat B."/>
            <person name="Kuo A."/>
            <person name="Liang C."/>
            <person name="Lipzen A."/>
            <person name="Lutzoni F."/>
            <person name="Magnuson J."/>
            <person name="Mondo S."/>
            <person name="Nolan M."/>
            <person name="Ohm R."/>
            <person name="Pangilinan J."/>
            <person name="Park H.-J."/>
            <person name="Ramirez L."/>
            <person name="Alfaro M."/>
            <person name="Sun H."/>
            <person name="Tritt A."/>
            <person name="Yoshinaga Y."/>
            <person name="Zwiers L.-H."/>
            <person name="Turgeon B."/>
            <person name="Goodwin S."/>
            <person name="Spatafora J."/>
            <person name="Crous P."/>
            <person name="Grigoriev I."/>
        </authorList>
    </citation>
    <scope>NUCLEOTIDE SEQUENCE</scope>
    <source>
        <strain evidence="2">CBS 121167</strain>
    </source>
</reference>
<evidence type="ECO:0000313" key="3">
    <source>
        <dbReference type="Proteomes" id="UP000799438"/>
    </source>
</evidence>
<dbReference type="Proteomes" id="UP000799438">
    <property type="component" value="Unassembled WGS sequence"/>
</dbReference>
<dbReference type="EMBL" id="ML995483">
    <property type="protein sequence ID" value="KAF2142721.1"/>
    <property type="molecule type" value="Genomic_DNA"/>
</dbReference>
<feature type="compositionally biased region" description="Low complexity" evidence="1">
    <location>
        <begin position="48"/>
        <end position="63"/>
    </location>
</feature>
<evidence type="ECO:0000256" key="1">
    <source>
        <dbReference type="SAM" id="MobiDB-lite"/>
    </source>
</evidence>
<protein>
    <submittedName>
        <fullName evidence="2">Uncharacterized protein</fullName>
    </submittedName>
</protein>
<feature type="compositionally biased region" description="Basic and acidic residues" evidence="1">
    <location>
        <begin position="67"/>
        <end position="81"/>
    </location>
</feature>
<accession>A0A6A6BJH3</accession>